<keyword evidence="3" id="KW-1185">Reference proteome</keyword>
<dbReference type="PANTHER" id="PTHR46082:SF6">
    <property type="entry name" value="AAA+ ATPASE DOMAIN-CONTAINING PROTEIN-RELATED"/>
    <property type="match status" value="1"/>
</dbReference>
<dbReference type="InterPro" id="IPR002182">
    <property type="entry name" value="NB-ARC"/>
</dbReference>
<dbReference type="Gene3D" id="1.25.40.10">
    <property type="entry name" value="Tetratricopeptide repeat domain"/>
    <property type="match status" value="2"/>
</dbReference>
<sequence length="742" mass="83570">MMPFTPNPDFVRRPPIERWLQDQFREPDRRMALVGMGGFGKSQLAIEFAHQVYVDRPGTSVFWVHGKSRATFEESYRTLADILALPRRHEPEVDVLALVRDWLQRDDISPWFMVVDNADDTGVFFLDNNHNDISQGPLASYLPKSTNGKILVTSRSLDAAEKLAGRSRTILQIPAMQEDQALELLTKRLEGKTDKAAAIELVSALDYIPLAVNQAAAYINRRSPRVSVMSYLDKFRTSEKQKDSLLRSDKGDLGRHDGVSNSVVVTWQVTFEQIKRERPRAANLLSLMSQFQAHNIPEYMLHSYDSDIAATDEGDTDSVATGTEGDEVSDCENFENDMDTLRGYSLVALSSVGFCEMHSLVQFCTRSWISEFGDPARWSRLFVKLAADHFPSGAYETWGTCQSLLPHIEPVLSRKRTGQGDILDWAELLTNICWYMLMLGEYSRAEMLGEEAVNARKNVLGLSHPSTLTSMANLASTFWNQGRWEEAEKLEVEVIKTSKAKLGADHPDTLTSMANLASTFWNQGRWEEAEKLDVEVMETRKAKLGADHPDILISMNNLASTFWNQGRWEEAEKLDVEVIKTSKAKLGADHPTTLTSMANLASTYRNQGRWEEAKKLEVEVMETRKAKLGADHPDILISMNNLASTFWNQGRWEEAEKLFVEVMETRKAKLGADHPATLTSMNNLAFTWYGQGRQNDACVLMQDCVSLRQKKLGHTHPHTKSSVATLESWQASYPAVEDGSSS</sequence>
<dbReference type="EMBL" id="WIGM01001474">
    <property type="protein sequence ID" value="KAF6796432.1"/>
    <property type="molecule type" value="Genomic_DNA"/>
</dbReference>
<evidence type="ECO:0000313" key="3">
    <source>
        <dbReference type="Proteomes" id="UP000639643"/>
    </source>
</evidence>
<dbReference type="NCBIfam" id="NF040586">
    <property type="entry name" value="FxSxx_TPR"/>
    <property type="match status" value="1"/>
</dbReference>
<dbReference type="SUPFAM" id="SSF52540">
    <property type="entry name" value="P-loop containing nucleoside triphosphate hydrolases"/>
    <property type="match status" value="1"/>
</dbReference>
<name>A0A8H6ISZ6_9PEZI</name>
<dbReference type="Proteomes" id="UP000639643">
    <property type="component" value="Unassembled WGS sequence"/>
</dbReference>
<dbReference type="PANTHER" id="PTHR46082">
    <property type="entry name" value="ATP/GTP-BINDING PROTEIN-RELATED"/>
    <property type="match status" value="1"/>
</dbReference>
<dbReference type="GO" id="GO:0043531">
    <property type="term" value="F:ADP binding"/>
    <property type="evidence" value="ECO:0007669"/>
    <property type="project" value="InterPro"/>
</dbReference>
<comment type="caution">
    <text evidence="2">The sequence shown here is derived from an EMBL/GenBank/DDBJ whole genome shotgun (WGS) entry which is preliminary data.</text>
</comment>
<proteinExistence type="predicted"/>
<gene>
    <name evidence="2" type="ORF">CMUS01_15858</name>
</gene>
<dbReference type="AlphaFoldDB" id="A0A8H6ISZ6"/>
<feature type="domain" description="NB-ARC" evidence="1">
    <location>
        <begin position="25"/>
        <end position="188"/>
    </location>
</feature>
<evidence type="ECO:0000313" key="2">
    <source>
        <dbReference type="EMBL" id="KAF6796432.1"/>
    </source>
</evidence>
<dbReference type="InterPro" id="IPR011990">
    <property type="entry name" value="TPR-like_helical_dom_sf"/>
</dbReference>
<dbReference type="Pfam" id="PF13374">
    <property type="entry name" value="TPR_10"/>
    <property type="match status" value="3"/>
</dbReference>
<reference evidence="2" key="1">
    <citation type="journal article" date="2020" name="Phytopathology">
        <title>Genome Sequence Resources of Colletotrichum truncatum, C. plurivorum, C. musicola, and C. sojae: Four Species Pathogenic to Soybean (Glycine max).</title>
        <authorList>
            <person name="Rogerio F."/>
            <person name="Boufleur T.R."/>
            <person name="Ciampi-Guillardi M."/>
            <person name="Sukno S.A."/>
            <person name="Thon M.R."/>
            <person name="Massola Junior N.S."/>
            <person name="Baroncelli R."/>
        </authorList>
    </citation>
    <scope>NUCLEOTIDE SEQUENCE</scope>
    <source>
        <strain evidence="2">LFN0074</strain>
    </source>
</reference>
<organism evidence="2 3">
    <name type="scientific">Colletotrichum musicola</name>
    <dbReference type="NCBI Taxonomy" id="2175873"/>
    <lineage>
        <taxon>Eukaryota</taxon>
        <taxon>Fungi</taxon>
        <taxon>Dikarya</taxon>
        <taxon>Ascomycota</taxon>
        <taxon>Pezizomycotina</taxon>
        <taxon>Sordariomycetes</taxon>
        <taxon>Hypocreomycetidae</taxon>
        <taxon>Glomerellales</taxon>
        <taxon>Glomerellaceae</taxon>
        <taxon>Colletotrichum</taxon>
        <taxon>Colletotrichum orchidearum species complex</taxon>
    </lineage>
</organism>
<dbReference type="Pfam" id="PF13424">
    <property type="entry name" value="TPR_12"/>
    <property type="match status" value="2"/>
</dbReference>
<dbReference type="Pfam" id="PF00931">
    <property type="entry name" value="NB-ARC"/>
    <property type="match status" value="1"/>
</dbReference>
<dbReference type="Gene3D" id="3.40.50.300">
    <property type="entry name" value="P-loop containing nucleotide triphosphate hydrolases"/>
    <property type="match status" value="1"/>
</dbReference>
<dbReference type="OrthoDB" id="20872at2759"/>
<dbReference type="InterPro" id="IPR053137">
    <property type="entry name" value="NLR-like"/>
</dbReference>
<evidence type="ECO:0000259" key="1">
    <source>
        <dbReference type="Pfam" id="PF00931"/>
    </source>
</evidence>
<dbReference type="PRINTS" id="PR00381">
    <property type="entry name" value="KINESINLIGHT"/>
</dbReference>
<protein>
    <submittedName>
        <fullName evidence="2">Kinesin light chain 5</fullName>
    </submittedName>
</protein>
<dbReference type="SUPFAM" id="SSF48452">
    <property type="entry name" value="TPR-like"/>
    <property type="match status" value="3"/>
</dbReference>
<dbReference type="InterPro" id="IPR027417">
    <property type="entry name" value="P-loop_NTPase"/>
</dbReference>
<accession>A0A8H6ISZ6</accession>